<protein>
    <submittedName>
        <fullName evidence="9">RND family transporter</fullName>
    </submittedName>
</protein>
<feature type="transmembrane region" description="Helical" evidence="7">
    <location>
        <begin position="751"/>
        <end position="779"/>
    </location>
</feature>
<dbReference type="InterPro" id="IPR000731">
    <property type="entry name" value="SSD"/>
</dbReference>
<feature type="transmembrane region" description="Helical" evidence="7">
    <location>
        <begin position="263"/>
        <end position="286"/>
    </location>
</feature>
<evidence type="ECO:0000256" key="5">
    <source>
        <dbReference type="ARBA" id="ARBA00023136"/>
    </source>
</evidence>
<evidence type="ECO:0000256" key="1">
    <source>
        <dbReference type="ARBA" id="ARBA00004651"/>
    </source>
</evidence>
<feature type="transmembrane region" description="Helical" evidence="7">
    <location>
        <begin position="333"/>
        <end position="356"/>
    </location>
</feature>
<sequence>MTLSEPVSRLDRLIAATARWLISWSKTIVSLTLIATALLGVSALRTHLDPGFNKLIPLRHEYMAAFLKHAATFSGANRILVSVEWKGQGDIYNKEFLDSLRGVTDEVFFTPGVNRGQVYSLFTPNVKYIEITEDGYVGEVLIPSRFEANEQGLAQVRSNVAKSGQIGSLVSNDLKSAMVRADLLEVDPKTGEKLDYHQVAQRMEEIRSKFENKDISIHIIGFSKVLGDVMDGLFTVMTFFAVAFVITAVMLRLYTRSTNLTVVGLLVALLPVIWLLGLLPLVGYGIDPMSILVPFLIFSIGVSHAVQMTGAWKHDVRAGLTSKLAAENAIRKLAIPGTLALLTNALGFMVIMLIDIPIVHELGLTACLGVLLMIITNKVFLPAVLANIRLEKTALTAVSSDANGRNTRWWKLSALAESRPALLTLAAAMVFLVVGTYESRGLRTGDIGTGAPELRADSRYNRDNDNIIGHYSIGMDVLSVYVETSNLTESCLNWPVMNAVERFEAHMSRVDGVQSVSTVSGLAKIATSGNNEGNPRWAALQRTEAALRSGAKALSPDLGLNTEGCQVINLQVFLKDHEGSTLTHVMGEARKFIAAEKTPNVKFLLAGGNAGVAAATNEAVEHAEVQMLGSIFGAITLLCWLTFRSWRAVLCIVVPLAIVSILCNALMAWLGIGLKVPTLPVVALGVGVGVDYGIYLFESMQHALRERDITLREAFYEAMRQRGNAAIFTALTMSIGVGTWAFSALKFQADMGILLAFMFLVNMLGAIFLLPAMACWLNVEGAEARARARQLRRQPQAGAASGSAAMHAGGRILKPEPQSSVNGKL</sequence>
<keyword evidence="4 7" id="KW-1133">Transmembrane helix</keyword>
<reference evidence="9 10" key="1">
    <citation type="journal article" date="2013" name="Int. J. Syst. Evol. Microbiol.">
        <title>Comamonas guangdongensis sp. nov., isolated from subterranean forest sediment, and emended description of the genus Comamonas.</title>
        <authorList>
            <person name="Zhang J."/>
            <person name="Wang Y."/>
            <person name="Zhou S."/>
            <person name="Wu C."/>
            <person name="He J."/>
            <person name="Li F."/>
        </authorList>
    </citation>
    <scope>NUCLEOTIDE SEQUENCE [LARGE SCALE GENOMIC DNA]</scope>
    <source>
        <strain evidence="9 10">CCTCC AB2011133</strain>
    </source>
</reference>
<comment type="caution">
    <text evidence="9">The sequence shown here is derived from an EMBL/GenBank/DDBJ whole genome shotgun (WGS) entry which is preliminary data.</text>
</comment>
<comment type="subcellular location">
    <subcellularLocation>
        <location evidence="1">Cell membrane</location>
        <topology evidence="1">Multi-pass membrane protein</topology>
    </subcellularLocation>
</comment>
<gene>
    <name evidence="9" type="ORF">AB6724_16005</name>
</gene>
<feature type="transmembrane region" description="Helical" evidence="7">
    <location>
        <begin position="678"/>
        <end position="697"/>
    </location>
</feature>
<evidence type="ECO:0000313" key="9">
    <source>
        <dbReference type="EMBL" id="MEX8194338.1"/>
    </source>
</evidence>
<feature type="transmembrane region" description="Helical" evidence="7">
    <location>
        <begin position="725"/>
        <end position="745"/>
    </location>
</feature>
<evidence type="ECO:0000256" key="2">
    <source>
        <dbReference type="ARBA" id="ARBA00022475"/>
    </source>
</evidence>
<feature type="domain" description="SSD" evidence="8">
    <location>
        <begin position="228"/>
        <end position="387"/>
    </location>
</feature>
<feature type="transmembrane region" description="Helical" evidence="7">
    <location>
        <begin position="650"/>
        <end position="672"/>
    </location>
</feature>
<feature type="compositionally biased region" description="Low complexity" evidence="6">
    <location>
        <begin position="796"/>
        <end position="810"/>
    </location>
</feature>
<evidence type="ECO:0000256" key="3">
    <source>
        <dbReference type="ARBA" id="ARBA00022692"/>
    </source>
</evidence>
<dbReference type="Pfam" id="PF03176">
    <property type="entry name" value="MMPL"/>
    <property type="match status" value="2"/>
</dbReference>
<name>A0ABV3ZXV4_9BURK</name>
<dbReference type="PANTHER" id="PTHR33406:SF10">
    <property type="entry name" value="SSD DOMAIN-CONTAINING PROTEIN"/>
    <property type="match status" value="1"/>
</dbReference>
<evidence type="ECO:0000259" key="8">
    <source>
        <dbReference type="PROSITE" id="PS50156"/>
    </source>
</evidence>
<accession>A0ABV3ZXV4</accession>
<evidence type="ECO:0000256" key="7">
    <source>
        <dbReference type="SAM" id="Phobius"/>
    </source>
</evidence>
<keyword evidence="10" id="KW-1185">Reference proteome</keyword>
<keyword evidence="3 7" id="KW-0812">Transmembrane</keyword>
<evidence type="ECO:0000256" key="4">
    <source>
        <dbReference type="ARBA" id="ARBA00022989"/>
    </source>
</evidence>
<feature type="region of interest" description="Disordered" evidence="6">
    <location>
        <begin position="796"/>
        <end position="825"/>
    </location>
</feature>
<evidence type="ECO:0000313" key="10">
    <source>
        <dbReference type="Proteomes" id="UP001561046"/>
    </source>
</evidence>
<feature type="transmembrane region" description="Helical" evidence="7">
    <location>
        <begin position="292"/>
        <end position="312"/>
    </location>
</feature>
<dbReference type="Gene3D" id="1.20.1640.10">
    <property type="entry name" value="Multidrug efflux transporter AcrB transmembrane domain"/>
    <property type="match status" value="2"/>
</dbReference>
<dbReference type="InterPro" id="IPR004869">
    <property type="entry name" value="MMPL_dom"/>
</dbReference>
<dbReference type="SUPFAM" id="SSF82866">
    <property type="entry name" value="Multidrug efflux transporter AcrB transmembrane domain"/>
    <property type="match status" value="2"/>
</dbReference>
<feature type="transmembrane region" description="Helical" evidence="7">
    <location>
        <begin position="232"/>
        <end position="251"/>
    </location>
</feature>
<dbReference type="EMBL" id="JBFYGN010000020">
    <property type="protein sequence ID" value="MEX8194338.1"/>
    <property type="molecule type" value="Genomic_DNA"/>
</dbReference>
<dbReference type="Proteomes" id="UP001561046">
    <property type="component" value="Unassembled WGS sequence"/>
</dbReference>
<organism evidence="9 10">
    <name type="scientific">Comamonas guangdongensis</name>
    <dbReference type="NCBI Taxonomy" id="510515"/>
    <lineage>
        <taxon>Bacteria</taxon>
        <taxon>Pseudomonadati</taxon>
        <taxon>Pseudomonadota</taxon>
        <taxon>Betaproteobacteria</taxon>
        <taxon>Burkholderiales</taxon>
        <taxon>Comamonadaceae</taxon>
        <taxon>Comamonas</taxon>
    </lineage>
</organism>
<feature type="transmembrane region" description="Helical" evidence="7">
    <location>
        <begin position="362"/>
        <end position="385"/>
    </location>
</feature>
<keyword evidence="2" id="KW-1003">Cell membrane</keyword>
<dbReference type="RefSeq" id="WP_369339523.1">
    <property type="nucleotide sequence ID" value="NZ_JBFYGN010000020.1"/>
</dbReference>
<keyword evidence="5 7" id="KW-0472">Membrane</keyword>
<feature type="transmembrane region" description="Helical" evidence="7">
    <location>
        <begin position="21"/>
        <end position="44"/>
    </location>
</feature>
<feature type="transmembrane region" description="Helical" evidence="7">
    <location>
        <begin position="625"/>
        <end position="643"/>
    </location>
</feature>
<dbReference type="InterPro" id="IPR050545">
    <property type="entry name" value="Mycobact_MmpL"/>
</dbReference>
<evidence type="ECO:0000256" key="6">
    <source>
        <dbReference type="SAM" id="MobiDB-lite"/>
    </source>
</evidence>
<dbReference type="PROSITE" id="PS50156">
    <property type="entry name" value="SSD"/>
    <property type="match status" value="1"/>
</dbReference>
<feature type="transmembrane region" description="Helical" evidence="7">
    <location>
        <begin position="420"/>
        <end position="437"/>
    </location>
</feature>
<proteinExistence type="predicted"/>
<dbReference type="PANTHER" id="PTHR33406">
    <property type="entry name" value="MEMBRANE PROTEIN MJ1562-RELATED"/>
    <property type="match status" value="1"/>
</dbReference>